<keyword evidence="5" id="KW-0238">DNA-binding</keyword>
<dbReference type="InterPro" id="IPR011598">
    <property type="entry name" value="bHLH_dom"/>
</dbReference>
<evidence type="ECO:0000256" key="5">
    <source>
        <dbReference type="ARBA" id="ARBA00023125"/>
    </source>
</evidence>
<evidence type="ECO:0000259" key="9">
    <source>
        <dbReference type="PROSITE" id="PS50888"/>
    </source>
</evidence>
<organism evidence="10">
    <name type="scientific">Ciona intestinalis</name>
    <name type="common">Transparent sea squirt</name>
    <name type="synonym">Ascidia intestinalis</name>
    <dbReference type="NCBI Taxonomy" id="7719"/>
    <lineage>
        <taxon>Eukaryota</taxon>
        <taxon>Metazoa</taxon>
        <taxon>Chordata</taxon>
        <taxon>Tunicata</taxon>
        <taxon>Ascidiacea</taxon>
        <taxon>Phlebobranchia</taxon>
        <taxon>Cionidae</taxon>
        <taxon>Ciona</taxon>
    </lineage>
</organism>
<feature type="region of interest" description="Disordered" evidence="8">
    <location>
        <begin position="113"/>
        <end position="134"/>
    </location>
</feature>
<dbReference type="PROSITE" id="PS50888">
    <property type="entry name" value="BHLH"/>
    <property type="match status" value="1"/>
</dbReference>
<keyword evidence="7" id="KW-0539">Nucleus</keyword>
<keyword evidence="2" id="KW-0517">Myogenesis</keyword>
<reference evidence="10" key="1">
    <citation type="journal article" date="1997" name="Development">
        <title>The single MyoD family gene of Ciona intestinalis encodes two differentially expressed proteins: implications for the evolution of chordate muscle gene regulation.</title>
        <authorList>
            <person name="Meedel T.H."/>
            <person name="Farmer S.C."/>
            <person name="Lee J.J."/>
        </authorList>
    </citation>
    <scope>NUCLEOTIDE SEQUENCE</scope>
</reference>
<dbReference type="PANTHER" id="PTHR11534:SF9">
    <property type="entry name" value="MYOGENIC-DETERMINATION PROTEIN"/>
    <property type="match status" value="1"/>
</dbReference>
<dbReference type="InterPro" id="IPR022032">
    <property type="entry name" value="Myf5"/>
</dbReference>
<dbReference type="GO" id="GO:0005634">
    <property type="term" value="C:nucleus"/>
    <property type="evidence" value="ECO:0007669"/>
    <property type="project" value="UniProtKB-SubCell"/>
</dbReference>
<dbReference type="GO" id="GO:0030154">
    <property type="term" value="P:cell differentiation"/>
    <property type="evidence" value="ECO:0007669"/>
    <property type="project" value="UniProtKB-KW"/>
</dbReference>
<dbReference type="RefSeq" id="NP_001027708.2">
    <property type="nucleotide sequence ID" value="NM_001032536.2"/>
</dbReference>
<feature type="domain" description="BHLH" evidence="9">
    <location>
        <begin position="393"/>
        <end position="444"/>
    </location>
</feature>
<feature type="compositionally biased region" description="Polar residues" evidence="8">
    <location>
        <begin position="113"/>
        <end position="131"/>
    </location>
</feature>
<feature type="region of interest" description="Disordered" evidence="8">
    <location>
        <begin position="551"/>
        <end position="576"/>
    </location>
</feature>
<evidence type="ECO:0000313" key="10">
    <source>
        <dbReference type="EMBL" id="AAB61360.1"/>
    </source>
</evidence>
<evidence type="ECO:0000256" key="2">
    <source>
        <dbReference type="ARBA" id="ARBA00022541"/>
    </source>
</evidence>
<dbReference type="SUPFAM" id="SSF47459">
    <property type="entry name" value="HLH, helix-loop-helix DNA-binding domain"/>
    <property type="match status" value="1"/>
</dbReference>
<evidence type="ECO:0000256" key="3">
    <source>
        <dbReference type="ARBA" id="ARBA00022782"/>
    </source>
</evidence>
<dbReference type="InterPro" id="IPR036638">
    <property type="entry name" value="HLH_DNA-bd_sf"/>
</dbReference>
<evidence type="ECO:0000256" key="6">
    <source>
        <dbReference type="ARBA" id="ARBA00023163"/>
    </source>
</evidence>
<evidence type="ECO:0000256" key="7">
    <source>
        <dbReference type="ARBA" id="ARBA00023242"/>
    </source>
</evidence>
<feature type="compositionally biased region" description="Polar residues" evidence="8">
    <location>
        <begin position="564"/>
        <end position="576"/>
    </location>
</feature>
<name>O02191_CIOIN</name>
<dbReference type="GeneID" id="778924"/>
<gene>
    <name evidence="10" type="primary">CiMDFb</name>
</gene>
<dbReference type="OrthoDB" id="10049614at2759"/>
<dbReference type="GO" id="GO:0046983">
    <property type="term" value="F:protein dimerization activity"/>
    <property type="evidence" value="ECO:0007669"/>
    <property type="project" value="InterPro"/>
</dbReference>
<dbReference type="FunFam" id="4.10.280.10:FF:000005">
    <property type="entry name" value="Myogenic factor"/>
    <property type="match status" value="1"/>
</dbReference>
<evidence type="ECO:0000256" key="1">
    <source>
        <dbReference type="ARBA" id="ARBA00004123"/>
    </source>
</evidence>
<keyword evidence="6" id="KW-0804">Transcription</keyword>
<dbReference type="Pfam" id="PF01586">
    <property type="entry name" value="Basic"/>
    <property type="match status" value="1"/>
</dbReference>
<sequence>MTCISLEELDLSSIFSNSSSYFTSYATNPIMTSQKRMPSRLKRASSDVLLSDTAVSPESREVSGVLSELDELKRCVEGNYIGIDAEKSDISILEELSNMASGCSDSDVAYSSPDSRYGSTGNLTSKTSFGSGMSFRDAGIGGPISRGSSLRNPDIRGKRNSIEVKQENEQNPIEFVLESFLNSNETSKSRIPESRVEDIQFTGPPISSIEPTITFASTEENHNDTVKAMMQYLTETNQMCQENSVSEQIIFSDLNSVSASDSLPSVEELLQIPNEKNRSFKPDNTAKHQPTLNRPKHFHNQVANQQHVPILNPELQSFESFSPVINNGLITPTNTFTSNRMMELSPLSDLHSLSQDEDMDTKMSHYHHTSHPNGHQCLVWACKACKRKTGPHDRRRAATLRERRRLKRVNQAYDALKRCACANPNQRLPKVEILRNAITYIYNLQHMLYGDQQSDAKSPETKPETTLSLGETFVSKTEVDSPFYQSDDVRLTSSRTSSPVESLLESTSSSFIMSDLGDENIQPQDTFPVNLLTDDVTRPLSTTPDVIAVVNEPTTTTTTEDRNSSPVTSVSNSDTKGASSLVCLTSIVERID</sequence>
<dbReference type="GO" id="GO:0006355">
    <property type="term" value="P:regulation of DNA-templated transcription"/>
    <property type="evidence" value="ECO:0007669"/>
    <property type="project" value="InterPro"/>
</dbReference>
<comment type="subcellular location">
    <subcellularLocation>
        <location evidence="1">Nucleus</location>
    </subcellularLocation>
</comment>
<dbReference type="AlphaFoldDB" id="O02191"/>
<dbReference type="GO" id="GO:0003677">
    <property type="term" value="F:DNA binding"/>
    <property type="evidence" value="ECO:0007669"/>
    <property type="project" value="UniProtKB-KW"/>
</dbReference>
<dbReference type="InterPro" id="IPR002546">
    <property type="entry name" value="MyoD_N"/>
</dbReference>
<dbReference type="EMBL" id="U80080">
    <property type="protein sequence ID" value="AAB61360.1"/>
    <property type="molecule type" value="mRNA"/>
</dbReference>
<dbReference type="Pfam" id="PF00010">
    <property type="entry name" value="HLH"/>
    <property type="match status" value="1"/>
</dbReference>
<dbReference type="SMART" id="SM00353">
    <property type="entry name" value="HLH"/>
    <property type="match status" value="1"/>
</dbReference>
<keyword evidence="3" id="KW-0221">Differentiation</keyword>
<evidence type="ECO:0000256" key="4">
    <source>
        <dbReference type="ARBA" id="ARBA00023015"/>
    </source>
</evidence>
<dbReference type="Pfam" id="PF12232">
    <property type="entry name" value="Myf5"/>
    <property type="match status" value="1"/>
</dbReference>
<dbReference type="Gene3D" id="4.10.280.10">
    <property type="entry name" value="Helix-loop-helix DNA-binding domain"/>
    <property type="match status" value="1"/>
</dbReference>
<dbReference type="CTD" id="778924"/>
<evidence type="ECO:0000256" key="8">
    <source>
        <dbReference type="SAM" id="MobiDB-lite"/>
    </source>
</evidence>
<accession>O02191</accession>
<protein>
    <submittedName>
        <fullName evidence="10">MyoD-family protein j</fullName>
    </submittedName>
</protein>
<dbReference type="PANTHER" id="PTHR11534">
    <property type="entry name" value="MYOGENIC FACTOR"/>
    <property type="match status" value="1"/>
</dbReference>
<dbReference type="SMART" id="SM00520">
    <property type="entry name" value="BASIC"/>
    <property type="match status" value="1"/>
</dbReference>
<dbReference type="GO" id="GO:0007517">
    <property type="term" value="P:muscle organ development"/>
    <property type="evidence" value="ECO:0007669"/>
    <property type="project" value="UniProtKB-KW"/>
</dbReference>
<proteinExistence type="evidence at transcript level"/>
<dbReference type="InterPro" id="IPR039704">
    <property type="entry name" value="Myogenic_factor"/>
</dbReference>
<dbReference type="CDD" id="cd11411">
    <property type="entry name" value="bHLH_TS_MRF"/>
    <property type="match status" value="1"/>
</dbReference>
<keyword evidence="4" id="KW-0805">Transcription regulation</keyword>